<protein>
    <submittedName>
        <fullName evidence="4">Fibroblast growth factor</fullName>
    </submittedName>
</protein>
<sequence>MQATRTPEPAKNARSLVNVYRRASKLFARMTHSSRSRTRQQTSNSKSNDEDVKSTAKKHRCKHRHQKFCPVHGRVKSNTRSTETEPSNREKVFYPVLINPPRKRSSCKSSSISVPADSQSEYLTSDELPSSMKHSSPLRSGKLHMPIIKSSSTSTAESLSSFRIRDSLVLAFNKKLEKRNQSKILSDTSQYFSSDVPSECSRSSVANNATQPSQVCDVDIVLVEKSSDGTYIIQFKRQSPYHRFGVFFNSDDNGYYISKQTGELQCQNAPFVLHSHDRVLSIQGVPSKLLTPCGIKELLQGCHVMTIKIAPLSVN</sequence>
<evidence type="ECO:0000313" key="2">
    <source>
        <dbReference type="EMBL" id="VDN99250.1"/>
    </source>
</evidence>
<reference evidence="4" key="1">
    <citation type="submission" date="2017-02" db="UniProtKB">
        <authorList>
            <consortium name="WormBaseParasite"/>
        </authorList>
    </citation>
    <scope>IDENTIFICATION</scope>
</reference>
<accession>A0A0R3T8K4</accession>
<evidence type="ECO:0000256" key="1">
    <source>
        <dbReference type="SAM" id="MobiDB-lite"/>
    </source>
</evidence>
<dbReference type="AlphaFoldDB" id="A0A0R3T8K4"/>
<feature type="region of interest" description="Disordered" evidence="1">
    <location>
        <begin position="28"/>
        <end position="88"/>
    </location>
</feature>
<organism evidence="4">
    <name type="scientific">Rodentolepis nana</name>
    <name type="common">Dwarf tapeworm</name>
    <name type="synonym">Hymenolepis nana</name>
    <dbReference type="NCBI Taxonomy" id="102285"/>
    <lineage>
        <taxon>Eukaryota</taxon>
        <taxon>Metazoa</taxon>
        <taxon>Spiralia</taxon>
        <taxon>Lophotrochozoa</taxon>
        <taxon>Platyhelminthes</taxon>
        <taxon>Cestoda</taxon>
        <taxon>Eucestoda</taxon>
        <taxon>Cyclophyllidea</taxon>
        <taxon>Hymenolepididae</taxon>
        <taxon>Rodentolepis</taxon>
    </lineage>
</organism>
<dbReference type="WBParaSite" id="HNAJ_0000339201-mRNA-1">
    <property type="protein sequence ID" value="HNAJ_0000339201-mRNA-1"/>
    <property type="gene ID" value="HNAJ_0000339201"/>
</dbReference>
<feature type="region of interest" description="Disordered" evidence="1">
    <location>
        <begin position="118"/>
        <end position="145"/>
    </location>
</feature>
<dbReference type="Proteomes" id="UP000278807">
    <property type="component" value="Unassembled WGS sequence"/>
</dbReference>
<evidence type="ECO:0000313" key="4">
    <source>
        <dbReference type="WBParaSite" id="HNAJ_0000339201-mRNA-1"/>
    </source>
</evidence>
<keyword evidence="3" id="KW-1185">Reference proteome</keyword>
<proteinExistence type="predicted"/>
<evidence type="ECO:0000313" key="3">
    <source>
        <dbReference type="Proteomes" id="UP000278807"/>
    </source>
</evidence>
<reference evidence="2 3" key="2">
    <citation type="submission" date="2018-11" db="EMBL/GenBank/DDBJ databases">
        <authorList>
            <consortium name="Pathogen Informatics"/>
        </authorList>
    </citation>
    <scope>NUCLEOTIDE SEQUENCE [LARGE SCALE GENOMIC DNA]</scope>
</reference>
<feature type="compositionally biased region" description="Basic residues" evidence="1">
    <location>
        <begin position="55"/>
        <end position="77"/>
    </location>
</feature>
<name>A0A0R3T8K4_RODNA</name>
<dbReference type="EMBL" id="UZAE01001965">
    <property type="protein sequence ID" value="VDN99250.1"/>
    <property type="molecule type" value="Genomic_DNA"/>
</dbReference>
<dbReference type="OrthoDB" id="6269878at2759"/>
<dbReference type="STRING" id="102285.A0A0R3T8K4"/>
<gene>
    <name evidence="2" type="ORF">HNAJ_LOCUS3391</name>
</gene>